<dbReference type="Proteomes" id="UP001147746">
    <property type="component" value="Unassembled WGS sequence"/>
</dbReference>
<dbReference type="OrthoDB" id="5431381at2759"/>
<evidence type="ECO:0000256" key="4">
    <source>
        <dbReference type="ARBA" id="ARBA00023125"/>
    </source>
</evidence>
<dbReference type="Pfam" id="PF04082">
    <property type="entry name" value="Fungal_trans"/>
    <property type="match status" value="1"/>
</dbReference>
<dbReference type="SMART" id="SM00906">
    <property type="entry name" value="Fungal_trans"/>
    <property type="match status" value="1"/>
</dbReference>
<dbReference type="InterPro" id="IPR050613">
    <property type="entry name" value="Sec_Metabolite_Reg"/>
</dbReference>
<keyword evidence="4" id="KW-0238">DNA-binding</keyword>
<dbReference type="EMBL" id="JAPZBO010000008">
    <property type="protein sequence ID" value="KAJ5307789.1"/>
    <property type="molecule type" value="Genomic_DNA"/>
</dbReference>
<comment type="subcellular location">
    <subcellularLocation>
        <location evidence="1">Nucleus</location>
    </subcellularLocation>
</comment>
<organism evidence="9 10">
    <name type="scientific">Penicillium atrosanguineum</name>
    <dbReference type="NCBI Taxonomy" id="1132637"/>
    <lineage>
        <taxon>Eukaryota</taxon>
        <taxon>Fungi</taxon>
        <taxon>Dikarya</taxon>
        <taxon>Ascomycota</taxon>
        <taxon>Pezizomycotina</taxon>
        <taxon>Eurotiomycetes</taxon>
        <taxon>Eurotiomycetidae</taxon>
        <taxon>Eurotiales</taxon>
        <taxon>Aspergillaceae</taxon>
        <taxon>Penicillium</taxon>
    </lineage>
</organism>
<dbReference type="PANTHER" id="PTHR31001">
    <property type="entry name" value="UNCHARACTERIZED TRANSCRIPTIONAL REGULATORY PROTEIN"/>
    <property type="match status" value="1"/>
</dbReference>
<proteinExistence type="predicted"/>
<dbReference type="InterPro" id="IPR036864">
    <property type="entry name" value="Zn2-C6_fun-type_DNA-bd_sf"/>
</dbReference>
<feature type="region of interest" description="Disordered" evidence="7">
    <location>
        <begin position="84"/>
        <end position="112"/>
    </location>
</feature>
<dbReference type="GO" id="GO:0008270">
    <property type="term" value="F:zinc ion binding"/>
    <property type="evidence" value="ECO:0007669"/>
    <property type="project" value="InterPro"/>
</dbReference>
<dbReference type="AlphaFoldDB" id="A0A9W9U227"/>
<gene>
    <name evidence="9" type="ORF">N7476_008445</name>
</gene>
<feature type="region of interest" description="Disordered" evidence="7">
    <location>
        <begin position="1"/>
        <end position="20"/>
    </location>
</feature>
<dbReference type="GO" id="GO:0006351">
    <property type="term" value="P:DNA-templated transcription"/>
    <property type="evidence" value="ECO:0007669"/>
    <property type="project" value="InterPro"/>
</dbReference>
<evidence type="ECO:0000256" key="7">
    <source>
        <dbReference type="SAM" id="MobiDB-lite"/>
    </source>
</evidence>
<dbReference type="CDD" id="cd00067">
    <property type="entry name" value="GAL4"/>
    <property type="match status" value="1"/>
</dbReference>
<dbReference type="GO" id="GO:0003677">
    <property type="term" value="F:DNA binding"/>
    <property type="evidence" value="ECO:0007669"/>
    <property type="project" value="UniProtKB-KW"/>
</dbReference>
<sequence length="683" mass="77121">MDTASPKVEKRNRPPVSCEPCRIRKQQPCDTCVKRKLQSTCHYAANAERNRPKASSQARLNDRLKGIEELVSSLISTGNAAQLGSLSRDSEESGRSRYALETPPVSSVSDRFSPMGVASGLGKESPRFLHDQNGESVYMEPSHWMSILQDIKDMRADLSSHGSLASNELASSQDLGLESDISLDIALRNTLSISDVLDSLPSQSICDVLLSQYFNSRYMVLGIVHYGKFRTDYERFWKDSQNSSFGWLALLFSVLAMSTILRQNSQIRVETSQSMPSTRFLQQMTAQCLVSGGYATAKEDALEALLLYIQSRFMTQTSSSAQLWLELGTVIRLALRMGYHRDPNEMTNIPKFEGEMRRRVWLHIFQIDALASFQMGLPSMIPTEYCDTQVPRNLYDTDLYVGMENLPPSRPYADVTPILYGIVKSGIMRVFKKIVASTQSLATPGYEEILALDHEMKEVYGKTPNLFLRRDIGESFMDSSDMILERCTLELLYLKGIVVLHRRYIRYEPHDPTFEPSRRFCLEAALQILARQADIYQAILPGGRLHEDRWMVTVLTVHDFLLAAMVVCLDLSVRMETLQQDDQNFALRKLRALQISQQIWATNGDFPPQSHLASLTLDLMIQKINAVQVNPDQSHLSPNPEPNSFPGIELPYMEAMSDMIDGTEALDWSLLDQFFQNPGANSS</sequence>
<feature type="domain" description="Xylanolytic transcriptional activator regulatory" evidence="8">
    <location>
        <begin position="323"/>
        <end position="397"/>
    </location>
</feature>
<keyword evidence="5" id="KW-0804">Transcription</keyword>
<comment type="caution">
    <text evidence="9">The sequence shown here is derived from an EMBL/GenBank/DDBJ whole genome shotgun (WGS) entry which is preliminary data.</text>
</comment>
<dbReference type="GO" id="GO:0000981">
    <property type="term" value="F:DNA-binding transcription factor activity, RNA polymerase II-specific"/>
    <property type="evidence" value="ECO:0007669"/>
    <property type="project" value="InterPro"/>
</dbReference>
<keyword evidence="6" id="KW-0539">Nucleus</keyword>
<evidence type="ECO:0000313" key="9">
    <source>
        <dbReference type="EMBL" id="KAJ5307789.1"/>
    </source>
</evidence>
<evidence type="ECO:0000259" key="8">
    <source>
        <dbReference type="SMART" id="SM00906"/>
    </source>
</evidence>
<evidence type="ECO:0000313" key="10">
    <source>
        <dbReference type="Proteomes" id="UP001147746"/>
    </source>
</evidence>
<dbReference type="CDD" id="cd12148">
    <property type="entry name" value="fungal_TF_MHR"/>
    <property type="match status" value="1"/>
</dbReference>
<reference evidence="9" key="2">
    <citation type="journal article" date="2023" name="IMA Fungus">
        <title>Comparative genomic study of the Penicillium genus elucidates a diverse pangenome and 15 lateral gene transfer events.</title>
        <authorList>
            <person name="Petersen C."/>
            <person name="Sorensen T."/>
            <person name="Nielsen M.R."/>
            <person name="Sondergaard T.E."/>
            <person name="Sorensen J.L."/>
            <person name="Fitzpatrick D.A."/>
            <person name="Frisvad J.C."/>
            <person name="Nielsen K.L."/>
        </authorList>
    </citation>
    <scope>NUCLEOTIDE SEQUENCE</scope>
    <source>
        <strain evidence="9">IBT 21472</strain>
    </source>
</reference>
<keyword evidence="3" id="KW-0805">Transcription regulation</keyword>
<evidence type="ECO:0000256" key="5">
    <source>
        <dbReference type="ARBA" id="ARBA00023163"/>
    </source>
</evidence>
<evidence type="ECO:0000256" key="3">
    <source>
        <dbReference type="ARBA" id="ARBA00023015"/>
    </source>
</evidence>
<keyword evidence="2" id="KW-0479">Metal-binding</keyword>
<dbReference type="InterPro" id="IPR001138">
    <property type="entry name" value="Zn2Cys6_DnaBD"/>
</dbReference>
<keyword evidence="10" id="KW-1185">Reference proteome</keyword>
<evidence type="ECO:0000256" key="1">
    <source>
        <dbReference type="ARBA" id="ARBA00004123"/>
    </source>
</evidence>
<evidence type="ECO:0000256" key="2">
    <source>
        <dbReference type="ARBA" id="ARBA00022723"/>
    </source>
</evidence>
<dbReference type="InterPro" id="IPR007219">
    <property type="entry name" value="XnlR_reg_dom"/>
</dbReference>
<evidence type="ECO:0000256" key="6">
    <source>
        <dbReference type="ARBA" id="ARBA00023242"/>
    </source>
</evidence>
<accession>A0A9W9U227</accession>
<protein>
    <recommendedName>
        <fullName evidence="8">Xylanolytic transcriptional activator regulatory domain-containing protein</fullName>
    </recommendedName>
</protein>
<reference evidence="9" key="1">
    <citation type="submission" date="2022-12" db="EMBL/GenBank/DDBJ databases">
        <authorList>
            <person name="Petersen C."/>
        </authorList>
    </citation>
    <scope>NUCLEOTIDE SEQUENCE</scope>
    <source>
        <strain evidence="9">IBT 21472</strain>
    </source>
</reference>
<dbReference type="Gene3D" id="4.10.240.10">
    <property type="entry name" value="Zn(2)-C6 fungal-type DNA-binding domain"/>
    <property type="match status" value="1"/>
</dbReference>
<dbReference type="GO" id="GO:0005634">
    <property type="term" value="C:nucleus"/>
    <property type="evidence" value="ECO:0007669"/>
    <property type="project" value="UniProtKB-SubCell"/>
</dbReference>
<dbReference type="PANTHER" id="PTHR31001:SF49">
    <property type="entry name" value="ZN(II)2CYS6 TRANSCRIPTION FACTOR (EUROFUNG)"/>
    <property type="match status" value="1"/>
</dbReference>
<name>A0A9W9U227_9EURO</name>